<organism evidence="2 3">
    <name type="scientific">Rhizobium grahamii CCGE 502</name>
    <dbReference type="NCBI Taxonomy" id="990285"/>
    <lineage>
        <taxon>Bacteria</taxon>
        <taxon>Pseudomonadati</taxon>
        <taxon>Pseudomonadota</taxon>
        <taxon>Alphaproteobacteria</taxon>
        <taxon>Hyphomicrobiales</taxon>
        <taxon>Rhizobiaceae</taxon>
        <taxon>Rhizobium/Agrobacterium group</taxon>
        <taxon>Rhizobium</taxon>
    </lineage>
</organism>
<feature type="region of interest" description="Disordered" evidence="1">
    <location>
        <begin position="1"/>
        <end position="21"/>
    </location>
</feature>
<evidence type="ECO:0000313" key="3">
    <source>
        <dbReference type="Proteomes" id="UP000014411"/>
    </source>
</evidence>
<reference evidence="2 3" key="1">
    <citation type="journal article" date="2012" name="J. Bacteriol.">
        <title>Genome sequence of Rhizobium grahamii CCGE502, a broad-host-range symbiont with low nodulation competitiveness in Phaseolus vulgaris.</title>
        <authorList>
            <person name="Althabegoiti M.J."/>
            <person name="Lozano L."/>
            <person name="Torres-Tejerizo G."/>
            <person name="Ormeno-Orrillo E."/>
            <person name="Rogel M.A."/>
            <person name="Gonzalez V."/>
            <person name="Martinez-Romero E."/>
        </authorList>
    </citation>
    <scope>NUCLEOTIDE SEQUENCE [LARGE SCALE GENOMIC DNA]</scope>
    <source>
        <strain evidence="2 3">CCGE 502</strain>
    </source>
</reference>
<gene>
    <name evidence="2" type="ORF">RGCCGE502_05789</name>
</gene>
<comment type="caution">
    <text evidence="2">The sequence shown here is derived from an EMBL/GenBank/DDBJ whole genome shotgun (WGS) entry which is preliminary data.</text>
</comment>
<evidence type="ECO:0000256" key="1">
    <source>
        <dbReference type="SAM" id="MobiDB-lite"/>
    </source>
</evidence>
<dbReference type="HOGENOM" id="CLU_2791091_0_0_5"/>
<proteinExistence type="predicted"/>
<dbReference type="AlphaFoldDB" id="S3IJB5"/>
<protein>
    <submittedName>
        <fullName evidence="2">Uncharacterized protein</fullName>
    </submittedName>
</protein>
<sequence length="68" mass="7845">MGSNLDRANSISRNRRIGTLRSDEGLCRRGRPRVELDPRFGFDEVFAQLDRRSLEVMPPGSQMNRKPE</sequence>
<evidence type="ECO:0000313" key="2">
    <source>
        <dbReference type="EMBL" id="EPE98953.1"/>
    </source>
</evidence>
<name>S3IJB5_9HYPH</name>
<feature type="compositionally biased region" description="Polar residues" evidence="1">
    <location>
        <begin position="1"/>
        <end position="12"/>
    </location>
</feature>
<dbReference type="EMBL" id="AEYE02000008">
    <property type="protein sequence ID" value="EPE98953.1"/>
    <property type="molecule type" value="Genomic_DNA"/>
</dbReference>
<dbReference type="Proteomes" id="UP000014411">
    <property type="component" value="Unassembled WGS sequence"/>
</dbReference>
<keyword evidence="3" id="KW-1185">Reference proteome</keyword>
<accession>S3IJB5</accession>